<dbReference type="GO" id="GO:0010183">
    <property type="term" value="P:pollen tube guidance"/>
    <property type="evidence" value="ECO:0007669"/>
    <property type="project" value="TreeGrafter"/>
</dbReference>
<dbReference type="PANTHER" id="PTHR37253:SF1">
    <property type="entry name" value="PROTEIN GAMETE EXPRESSED 3"/>
    <property type="match status" value="1"/>
</dbReference>
<dbReference type="Gene3D" id="2.130.10.10">
    <property type="entry name" value="YVTN repeat-like/Quinoprotein amine dehydrogenase"/>
    <property type="match status" value="1"/>
</dbReference>
<gene>
    <name evidence="5" type="ORF">SAY87_014115</name>
</gene>
<name>A0AAN7GS62_9MYRT</name>
<sequence length="670" mass="73648">MCILRLLLFFLLTETTFSEQSVSGSSRRRLLSDPDLDATRSNHRLWKPLIGDDSRIYACSGRDFFVFESNGTLAWAVHLNYTCNGDITPVHGGKGKIFLVAEDRVLKITFPTLGSSRRSAAAEVLFGPDWGAAASDGGAIIGISTSALSSSLYMNIKKRGLFAYTMQGQLLWSLGPVLNRHGYRLGCRKSPTGCYFSSTPVIDHCEATIYVANTEGELYSVSTRTSQFMWIQDFSWLDQVFTITAGNNGRLFITVPVKSLVLALDVSTGNVLWQQSVGPLSTSEYAPVVDSNGFISIGSLDGCLYTISPTGLVKKFPESPPPKSVIQVSPILDCSGYAVYISQTQMEMKTSRTIREYTYISALSPKGAVFMLLVPATGTIYWSDIYSDQIPSSLAKSDLQQFLLDERILLRFLAASKIGNPLQCRSRSQRLTSSCSKATMKRLNGYTGDERTVIIFLVFETLVLFALAGLVRFCSIFWRKKKLQGNDLGSFLEKRRSLQLKKKAVDRTITELKKKAAEEAVEDNLLEEIGSLVQERKTIQGKLSTTYSLGRDKPVIASEHLLLPLQGCEMRSFSFQDARKQSITTMFHTLSSSEASSADSSTSIRSSSTGSGEATTEVSFLDKGKAPIEEESLSSGSSEMEMRRLRRLRGGDGRSPRPTSSPSTASCCNG</sequence>
<keyword evidence="2" id="KW-0472">Membrane</keyword>
<dbReference type="SUPFAM" id="SSF50998">
    <property type="entry name" value="Quinoprotein alcohol dehydrogenase-like"/>
    <property type="match status" value="1"/>
</dbReference>
<evidence type="ECO:0000256" key="3">
    <source>
        <dbReference type="SAM" id="SignalP"/>
    </source>
</evidence>
<evidence type="ECO:0000313" key="5">
    <source>
        <dbReference type="EMBL" id="KAK4747529.1"/>
    </source>
</evidence>
<feature type="chain" id="PRO_5042907549" description="Pyrrolo-quinoline quinone repeat domain-containing protein" evidence="3">
    <location>
        <begin position="19"/>
        <end position="670"/>
    </location>
</feature>
<feature type="compositionally biased region" description="Low complexity" evidence="1">
    <location>
        <begin position="591"/>
        <end position="619"/>
    </location>
</feature>
<evidence type="ECO:0000256" key="2">
    <source>
        <dbReference type="SAM" id="Phobius"/>
    </source>
</evidence>
<dbReference type="EMBL" id="JAXIOK010000019">
    <property type="protein sequence ID" value="KAK4747529.1"/>
    <property type="molecule type" value="Genomic_DNA"/>
</dbReference>
<feature type="domain" description="Pyrrolo-quinoline quinone repeat" evidence="4">
    <location>
        <begin position="205"/>
        <end position="290"/>
    </location>
</feature>
<dbReference type="Proteomes" id="UP001345219">
    <property type="component" value="Chromosome 12"/>
</dbReference>
<dbReference type="InterPro" id="IPR015943">
    <property type="entry name" value="WD40/YVTN_repeat-like_dom_sf"/>
</dbReference>
<keyword evidence="2" id="KW-0812">Transmembrane</keyword>
<proteinExistence type="predicted"/>
<dbReference type="GO" id="GO:0009793">
    <property type="term" value="P:embryo development ending in seed dormancy"/>
    <property type="evidence" value="ECO:0007669"/>
    <property type="project" value="TreeGrafter"/>
</dbReference>
<dbReference type="AlphaFoldDB" id="A0AAN7GS62"/>
<keyword evidence="3" id="KW-0732">Signal</keyword>
<feature type="signal peptide" evidence="3">
    <location>
        <begin position="1"/>
        <end position="18"/>
    </location>
</feature>
<dbReference type="GO" id="GO:0005886">
    <property type="term" value="C:plasma membrane"/>
    <property type="evidence" value="ECO:0007669"/>
    <property type="project" value="TreeGrafter"/>
</dbReference>
<comment type="caution">
    <text evidence="5">The sequence shown here is derived from an EMBL/GenBank/DDBJ whole genome shotgun (WGS) entry which is preliminary data.</text>
</comment>
<protein>
    <recommendedName>
        <fullName evidence="4">Pyrrolo-quinoline quinone repeat domain-containing protein</fullName>
    </recommendedName>
</protein>
<keyword evidence="6" id="KW-1185">Reference proteome</keyword>
<evidence type="ECO:0000256" key="1">
    <source>
        <dbReference type="SAM" id="MobiDB-lite"/>
    </source>
</evidence>
<accession>A0AAN7GS62</accession>
<feature type="transmembrane region" description="Helical" evidence="2">
    <location>
        <begin position="453"/>
        <end position="474"/>
    </location>
</feature>
<dbReference type="InterPro" id="IPR018391">
    <property type="entry name" value="PQQ_b-propeller_rpt"/>
</dbReference>
<dbReference type="PANTHER" id="PTHR37253">
    <property type="entry name" value="PROTEIN GAMETE EXPRESSED 3"/>
    <property type="match status" value="1"/>
</dbReference>
<dbReference type="Pfam" id="PF13360">
    <property type="entry name" value="PQQ_2"/>
    <property type="match status" value="1"/>
</dbReference>
<evidence type="ECO:0000259" key="4">
    <source>
        <dbReference type="Pfam" id="PF13360"/>
    </source>
</evidence>
<reference evidence="5 6" key="1">
    <citation type="journal article" date="2023" name="Hortic Res">
        <title>Pangenome of water caltrop reveals structural variations and asymmetric subgenome divergence after allopolyploidization.</title>
        <authorList>
            <person name="Zhang X."/>
            <person name="Chen Y."/>
            <person name="Wang L."/>
            <person name="Yuan Y."/>
            <person name="Fang M."/>
            <person name="Shi L."/>
            <person name="Lu R."/>
            <person name="Comes H.P."/>
            <person name="Ma Y."/>
            <person name="Chen Y."/>
            <person name="Huang G."/>
            <person name="Zhou Y."/>
            <person name="Zheng Z."/>
            <person name="Qiu Y."/>
        </authorList>
    </citation>
    <scope>NUCLEOTIDE SEQUENCE [LARGE SCALE GENOMIC DNA]</scope>
    <source>
        <tissue evidence="5">Roots</tissue>
    </source>
</reference>
<organism evidence="5 6">
    <name type="scientific">Trapa incisa</name>
    <dbReference type="NCBI Taxonomy" id="236973"/>
    <lineage>
        <taxon>Eukaryota</taxon>
        <taxon>Viridiplantae</taxon>
        <taxon>Streptophyta</taxon>
        <taxon>Embryophyta</taxon>
        <taxon>Tracheophyta</taxon>
        <taxon>Spermatophyta</taxon>
        <taxon>Magnoliopsida</taxon>
        <taxon>eudicotyledons</taxon>
        <taxon>Gunneridae</taxon>
        <taxon>Pentapetalae</taxon>
        <taxon>rosids</taxon>
        <taxon>malvids</taxon>
        <taxon>Myrtales</taxon>
        <taxon>Lythraceae</taxon>
        <taxon>Trapa</taxon>
    </lineage>
</organism>
<dbReference type="InterPro" id="IPR045301">
    <property type="entry name" value="GEX3-like"/>
</dbReference>
<keyword evidence="2" id="KW-1133">Transmembrane helix</keyword>
<dbReference type="SMART" id="SM00564">
    <property type="entry name" value="PQQ"/>
    <property type="match status" value="4"/>
</dbReference>
<dbReference type="InterPro" id="IPR002372">
    <property type="entry name" value="PQQ_rpt_dom"/>
</dbReference>
<feature type="region of interest" description="Disordered" evidence="1">
    <location>
        <begin position="591"/>
        <end position="670"/>
    </location>
</feature>
<evidence type="ECO:0000313" key="6">
    <source>
        <dbReference type="Proteomes" id="UP001345219"/>
    </source>
</evidence>
<dbReference type="InterPro" id="IPR011047">
    <property type="entry name" value="Quinoprotein_ADH-like_sf"/>
</dbReference>